<keyword evidence="2" id="KW-0053">Apoptosis</keyword>
<accession>A0A9Q0YF99</accession>
<protein>
    <submittedName>
        <fullName evidence="4">Uncharacterized protein</fullName>
    </submittedName>
</protein>
<dbReference type="PROSITE" id="PS50062">
    <property type="entry name" value="BCL2_FAMILY"/>
    <property type="match status" value="1"/>
</dbReference>
<proteinExistence type="inferred from homology"/>
<dbReference type="InterPro" id="IPR036834">
    <property type="entry name" value="Bcl-2-like_sf"/>
</dbReference>
<comment type="caution">
    <text evidence="4">The sequence shown here is derived from an EMBL/GenBank/DDBJ whole genome shotgun (WGS) entry which is preliminary data.</text>
</comment>
<feature type="transmembrane region" description="Helical" evidence="3">
    <location>
        <begin position="63"/>
        <end position="84"/>
    </location>
</feature>
<evidence type="ECO:0000313" key="5">
    <source>
        <dbReference type="Proteomes" id="UP001152320"/>
    </source>
</evidence>
<keyword evidence="3" id="KW-0812">Transmembrane</keyword>
<dbReference type="PROSITE" id="PS01258">
    <property type="entry name" value="BH2"/>
    <property type="match status" value="1"/>
</dbReference>
<dbReference type="Proteomes" id="UP001152320">
    <property type="component" value="Unassembled WGS sequence"/>
</dbReference>
<keyword evidence="3" id="KW-0472">Membrane</keyword>
<dbReference type="InterPro" id="IPR020726">
    <property type="entry name" value="Bcl2_BH2_motif_CS"/>
</dbReference>
<evidence type="ECO:0000256" key="3">
    <source>
        <dbReference type="SAM" id="Phobius"/>
    </source>
</evidence>
<dbReference type="GO" id="GO:0042981">
    <property type="term" value="P:regulation of apoptotic process"/>
    <property type="evidence" value="ECO:0007669"/>
    <property type="project" value="InterPro"/>
</dbReference>
<dbReference type="Gene3D" id="1.10.437.10">
    <property type="entry name" value="Blc2-like"/>
    <property type="match status" value="1"/>
</dbReference>
<sequence>MAYVFVRKCAQRSREQGKDKHTSEQLAQFVGEYVEDRCTQWIKQRGGWDDFCQTFMDKTHNSLATTIKLMVIAVMTMTLAYKWMHLP</sequence>
<dbReference type="GO" id="GO:0006915">
    <property type="term" value="P:apoptotic process"/>
    <property type="evidence" value="ECO:0007669"/>
    <property type="project" value="UniProtKB-KW"/>
</dbReference>
<evidence type="ECO:0000256" key="1">
    <source>
        <dbReference type="ARBA" id="ARBA00009458"/>
    </source>
</evidence>
<evidence type="ECO:0000256" key="2">
    <source>
        <dbReference type="ARBA" id="ARBA00022703"/>
    </source>
</evidence>
<keyword evidence="5" id="KW-1185">Reference proteome</keyword>
<dbReference type="AlphaFoldDB" id="A0A9Q0YF99"/>
<reference evidence="4" key="1">
    <citation type="submission" date="2021-10" db="EMBL/GenBank/DDBJ databases">
        <title>Tropical sea cucumber genome reveals ecological adaptation and Cuvierian tubules defense mechanism.</title>
        <authorList>
            <person name="Chen T."/>
        </authorList>
    </citation>
    <scope>NUCLEOTIDE SEQUENCE</scope>
    <source>
        <strain evidence="4">Nanhai2018</strain>
        <tissue evidence="4">Muscle</tissue>
    </source>
</reference>
<dbReference type="EMBL" id="JAIZAY010000100">
    <property type="protein sequence ID" value="KAJ8019047.1"/>
    <property type="molecule type" value="Genomic_DNA"/>
</dbReference>
<evidence type="ECO:0000313" key="4">
    <source>
        <dbReference type="EMBL" id="KAJ8019047.1"/>
    </source>
</evidence>
<comment type="similarity">
    <text evidence="1">Belongs to the Bcl-2 family.</text>
</comment>
<name>A0A9Q0YF99_HOLLE</name>
<dbReference type="SUPFAM" id="SSF56854">
    <property type="entry name" value="Bcl-2 inhibitors of programmed cell death"/>
    <property type="match status" value="1"/>
</dbReference>
<keyword evidence="3" id="KW-1133">Transmembrane helix</keyword>
<dbReference type="InterPro" id="IPR002475">
    <property type="entry name" value="Bcl2-like"/>
</dbReference>
<organism evidence="4 5">
    <name type="scientific">Holothuria leucospilota</name>
    <name type="common">Black long sea cucumber</name>
    <name type="synonym">Mertensiothuria leucospilota</name>
    <dbReference type="NCBI Taxonomy" id="206669"/>
    <lineage>
        <taxon>Eukaryota</taxon>
        <taxon>Metazoa</taxon>
        <taxon>Echinodermata</taxon>
        <taxon>Eleutherozoa</taxon>
        <taxon>Echinozoa</taxon>
        <taxon>Holothuroidea</taxon>
        <taxon>Aspidochirotacea</taxon>
        <taxon>Aspidochirotida</taxon>
        <taxon>Holothuriidae</taxon>
        <taxon>Holothuria</taxon>
    </lineage>
</organism>
<gene>
    <name evidence="4" type="ORF">HOLleu_42609</name>
</gene>